<gene>
    <name evidence="1" type="primary">AlNc14C286G10183</name>
    <name evidence="1" type="ORF">ALNC14_114210</name>
</gene>
<protein>
    <submittedName>
        <fullName evidence="1">AlNc14C286G10183 protein</fullName>
    </submittedName>
</protein>
<accession>F0WV40</accession>
<evidence type="ECO:0000313" key="1">
    <source>
        <dbReference type="EMBL" id="CCA25277.1"/>
    </source>
</evidence>
<sequence length="105" mass="11945">MHPYPSQIARFCMPIVSGLHSNSLTVWAYHLYYVSTPHSAELCVFHSQHGSTNDLADCQAIDAAFPLLRKLAGIKKEELDGEKLVRKREEVTWNTMPKLFEIPAF</sequence>
<dbReference type="AlphaFoldDB" id="F0WV40"/>
<organism evidence="1">
    <name type="scientific">Albugo laibachii Nc14</name>
    <dbReference type="NCBI Taxonomy" id="890382"/>
    <lineage>
        <taxon>Eukaryota</taxon>
        <taxon>Sar</taxon>
        <taxon>Stramenopiles</taxon>
        <taxon>Oomycota</taxon>
        <taxon>Peronosporomycetes</taxon>
        <taxon>Albuginales</taxon>
        <taxon>Albuginaceae</taxon>
        <taxon>Albugo</taxon>
    </lineage>
</organism>
<dbReference type="HOGENOM" id="CLU_2241627_0_0_1"/>
<reference evidence="1" key="2">
    <citation type="submission" date="2011-02" db="EMBL/GenBank/DDBJ databases">
        <authorList>
            <person name="MacLean D."/>
        </authorList>
    </citation>
    <scope>NUCLEOTIDE SEQUENCE</scope>
</reference>
<proteinExistence type="predicted"/>
<name>F0WV40_9STRA</name>
<reference evidence="1" key="1">
    <citation type="journal article" date="2011" name="PLoS Biol.">
        <title>Gene gain and loss during evolution of obligate parasitism in the white rust pathogen of Arabidopsis thaliana.</title>
        <authorList>
            <person name="Kemen E."/>
            <person name="Gardiner A."/>
            <person name="Schultz-Larsen T."/>
            <person name="Kemen A.C."/>
            <person name="Balmuth A.L."/>
            <person name="Robert-Seilaniantz A."/>
            <person name="Bailey K."/>
            <person name="Holub E."/>
            <person name="Studholme D.J."/>
            <person name="Maclean D."/>
            <person name="Jones J.D."/>
        </authorList>
    </citation>
    <scope>NUCLEOTIDE SEQUENCE</scope>
</reference>
<dbReference type="EMBL" id="FR824331">
    <property type="protein sequence ID" value="CCA25277.1"/>
    <property type="molecule type" value="Genomic_DNA"/>
</dbReference>